<proteinExistence type="predicted"/>
<accession>A0A7G9Y928</accession>
<evidence type="ECO:0000313" key="2">
    <source>
        <dbReference type="EMBL" id="QNO44512.1"/>
    </source>
</evidence>
<protein>
    <submittedName>
        <fullName evidence="2">Uncharacterized protein</fullName>
    </submittedName>
</protein>
<evidence type="ECO:0000313" key="1">
    <source>
        <dbReference type="EMBL" id="QNO44265.1"/>
    </source>
</evidence>
<sequence>MHPELQAEIKFGLENSNVDKIDELSELCELFLKQGSEWKGADQEIKDLRHGCNVSNDKRSETLMDVVKHEVQFQYNLWKEDYHNALSSAQNVIDKLSGDDFKGYRALWYYFAGCIAWQLWRLYPKQGFEKLAKDNFNRSTNCINTRSWFSNVSLPTELKIPTIDNLTKANIKSAENIQTNIIKFGLTGPNFEEKIEGIENFISVDTPKKFEEGVTKLGKLLGFVTEHPSNQAAPDSVWQISDSILIIFEAKSDENKEGGISVSTCREANNHYNWAKSSISLFDKIEKKYAVVVSHREKIDKQALPFAENLYFMHISRVREIFESISGVYRRLRSQFTTYDEEEIQSKIMEELAQKKLDPESIIMEIESMPLDKIPQK</sequence>
<dbReference type="AlphaFoldDB" id="A0A7G9Y928"/>
<dbReference type="EMBL" id="MT630978">
    <property type="protein sequence ID" value="QNO44512.1"/>
    <property type="molecule type" value="Genomic_DNA"/>
</dbReference>
<reference evidence="2" key="1">
    <citation type="submission" date="2020-06" db="EMBL/GenBank/DDBJ databases">
        <title>Unique genomic features of the anaerobic methanotrophic archaea.</title>
        <authorList>
            <person name="Chadwick G.L."/>
            <person name="Skennerton C.T."/>
            <person name="Laso-Perez R."/>
            <person name="Leu A.O."/>
            <person name="Speth D.R."/>
            <person name="Yu H."/>
            <person name="Morgan-Lang C."/>
            <person name="Hatzenpichler R."/>
            <person name="Goudeau D."/>
            <person name="Malmstrom R."/>
            <person name="Brazelton W.J."/>
            <person name="Woyke T."/>
            <person name="Hallam S.J."/>
            <person name="Tyson G.W."/>
            <person name="Wegener G."/>
            <person name="Boetius A."/>
            <person name="Orphan V."/>
        </authorList>
    </citation>
    <scope>NUCLEOTIDE SEQUENCE</scope>
</reference>
<dbReference type="EMBL" id="MT630943">
    <property type="protein sequence ID" value="QNO44265.1"/>
    <property type="molecule type" value="Genomic_DNA"/>
</dbReference>
<gene>
    <name evidence="2" type="ORF">DEBIBGEE_00005</name>
    <name evidence="1" type="ORF">FLBAJJLG_00005</name>
</gene>
<name>A0A7G9Y928_9EURY</name>
<organism evidence="2">
    <name type="scientific">Candidatus Methanogaster sp. ANME-2c ERB4</name>
    <dbReference type="NCBI Taxonomy" id="2759911"/>
    <lineage>
        <taxon>Archaea</taxon>
        <taxon>Methanobacteriati</taxon>
        <taxon>Methanobacteriota</taxon>
        <taxon>Stenosarchaea group</taxon>
        <taxon>Methanomicrobia</taxon>
        <taxon>Methanosarcinales</taxon>
        <taxon>ANME-2 cluster</taxon>
        <taxon>Candidatus Methanogasteraceae</taxon>
        <taxon>Candidatus Methanogaster</taxon>
    </lineage>
</organism>